<organism evidence="4 5">
    <name type="scientific">Seminavis robusta</name>
    <dbReference type="NCBI Taxonomy" id="568900"/>
    <lineage>
        <taxon>Eukaryota</taxon>
        <taxon>Sar</taxon>
        <taxon>Stramenopiles</taxon>
        <taxon>Ochrophyta</taxon>
        <taxon>Bacillariophyta</taxon>
        <taxon>Bacillariophyceae</taxon>
        <taxon>Bacillariophycidae</taxon>
        <taxon>Naviculales</taxon>
        <taxon>Naviculaceae</taxon>
        <taxon>Seminavis</taxon>
    </lineage>
</organism>
<evidence type="ECO:0000259" key="3">
    <source>
        <dbReference type="PROSITE" id="PS01031"/>
    </source>
</evidence>
<feature type="compositionally biased region" description="Polar residues" evidence="2">
    <location>
        <begin position="41"/>
        <end position="50"/>
    </location>
</feature>
<feature type="compositionally biased region" description="Basic and acidic residues" evidence="2">
    <location>
        <begin position="1"/>
        <end position="14"/>
    </location>
</feature>
<dbReference type="InterPro" id="IPR002068">
    <property type="entry name" value="A-crystallin/Hsp20_dom"/>
</dbReference>
<dbReference type="SUPFAM" id="SSF49764">
    <property type="entry name" value="HSP20-like chaperones"/>
    <property type="match status" value="1"/>
</dbReference>
<gene>
    <name evidence="4" type="ORF">SEMRO_21_G014780.1</name>
</gene>
<comment type="similarity">
    <text evidence="1">Belongs to the small heat shock protein (HSP20) family.</text>
</comment>
<name>A0A9N8H1R0_9STRA</name>
<feature type="region of interest" description="Disordered" evidence="2">
    <location>
        <begin position="204"/>
        <end position="234"/>
    </location>
</feature>
<comment type="caution">
    <text evidence="4">The sequence shown here is derived from an EMBL/GenBank/DDBJ whole genome shotgun (WGS) entry which is preliminary data.</text>
</comment>
<evidence type="ECO:0000313" key="5">
    <source>
        <dbReference type="Proteomes" id="UP001153069"/>
    </source>
</evidence>
<dbReference type="AlphaFoldDB" id="A0A9N8H1R0"/>
<feature type="compositionally biased region" description="Basic and acidic residues" evidence="2">
    <location>
        <begin position="278"/>
        <end position="297"/>
    </location>
</feature>
<dbReference type="InterPro" id="IPR008978">
    <property type="entry name" value="HSP20-like_chaperone"/>
</dbReference>
<reference evidence="4" key="1">
    <citation type="submission" date="2020-06" db="EMBL/GenBank/DDBJ databases">
        <authorList>
            <consortium name="Plant Systems Biology data submission"/>
        </authorList>
    </citation>
    <scope>NUCLEOTIDE SEQUENCE</scope>
    <source>
        <strain evidence="4">D6</strain>
    </source>
</reference>
<evidence type="ECO:0000256" key="1">
    <source>
        <dbReference type="PROSITE-ProRule" id="PRU00285"/>
    </source>
</evidence>
<keyword evidence="5" id="KW-1185">Reference proteome</keyword>
<dbReference type="CDD" id="cd06464">
    <property type="entry name" value="ACD_sHsps-like"/>
    <property type="match status" value="1"/>
</dbReference>
<dbReference type="PROSITE" id="PS01031">
    <property type="entry name" value="SHSP"/>
    <property type="match status" value="1"/>
</dbReference>
<accession>A0A9N8H1R0</accession>
<evidence type="ECO:0000313" key="4">
    <source>
        <dbReference type="EMBL" id="CAB9497531.1"/>
    </source>
</evidence>
<feature type="region of interest" description="Disordered" evidence="2">
    <location>
        <begin position="1"/>
        <end position="55"/>
    </location>
</feature>
<evidence type="ECO:0000256" key="2">
    <source>
        <dbReference type="SAM" id="MobiDB-lite"/>
    </source>
</evidence>
<feature type="domain" description="SHSP" evidence="3">
    <location>
        <begin position="56"/>
        <end position="158"/>
    </location>
</feature>
<feature type="region of interest" description="Disordered" evidence="2">
    <location>
        <begin position="276"/>
        <end position="347"/>
    </location>
</feature>
<dbReference type="Proteomes" id="UP001153069">
    <property type="component" value="Unassembled WGS sequence"/>
</dbReference>
<dbReference type="EMBL" id="CAICTM010000021">
    <property type="protein sequence ID" value="CAB9497531.1"/>
    <property type="molecule type" value="Genomic_DNA"/>
</dbReference>
<sequence>MRATNDEKRWESSEKMATSEVGNGSRTPPVRDAAKSPRDPGTTTASQSDQDPPLTVRIREMAPPDPELLSQIGCRCLVIDLPGVLVENLTVKYRSGFVRVEGQRTVGRIKDFRKKFPLNHEQVVTRMLSAFLSQGVLVIVTPTKVAASMAAAAMVASQIKAKGYEFPPSPKPSKPQPLLLTQDPVETGEPVKFSSDLLVTAGTKTAAPQPKSAVGPYQIVSPSSSPPSSNATTSAIFATDKGNGIENSIESPDVVEPTAVRPRKFFFTTGLPRTLQKHPSDEISGHLHRFPSDERRIHNNNINDRSLVLEEPSKEMSGCSDSSGPAKSTKPRMDHEEKKTDDDSEKMVGVWSDTSLWDEPSDMLPRNTPRRRSVEEYDVILDEDRATTLSPIKEHQEHSFLLRDQLSLSPANSISTGTTSPGDNRPLTWLHFENVWQDNAENLIIRTNTDTSDLDRRRLHGMHGNPNGPQEQRGIMLPFEDELFDRDDRSLGMELEPHPYWRSAPFLPSPKLETIEYVADTSENSVPPRDAQKAPSPSLLRRNRLSGRKTVTWVDEI</sequence>
<proteinExistence type="inferred from homology"/>
<feature type="compositionally biased region" description="Basic and acidic residues" evidence="2">
    <location>
        <begin position="331"/>
        <end position="341"/>
    </location>
</feature>
<protein>
    <recommendedName>
        <fullName evidence="3">SHSP domain-containing protein</fullName>
    </recommendedName>
</protein>